<dbReference type="EMBL" id="CAJNOK010064184">
    <property type="protein sequence ID" value="CAF1646030.1"/>
    <property type="molecule type" value="Genomic_DNA"/>
</dbReference>
<gene>
    <name evidence="1" type="ORF">OVA965_LOCUS44560</name>
    <name evidence="2" type="ORF">TMI583_LOCUS47433</name>
</gene>
<protein>
    <submittedName>
        <fullName evidence="1">Uncharacterized protein</fullName>
    </submittedName>
</protein>
<dbReference type="EMBL" id="CAJOBA010091790">
    <property type="protein sequence ID" value="CAF4487712.1"/>
    <property type="molecule type" value="Genomic_DNA"/>
</dbReference>
<accession>A0A8S2G802</accession>
<sequence>MFLTPVPVPT</sequence>
<organism evidence="1 3">
    <name type="scientific">Didymodactylos carnosus</name>
    <dbReference type="NCBI Taxonomy" id="1234261"/>
    <lineage>
        <taxon>Eukaryota</taxon>
        <taxon>Metazoa</taxon>
        <taxon>Spiralia</taxon>
        <taxon>Gnathifera</taxon>
        <taxon>Rotifera</taxon>
        <taxon>Eurotatoria</taxon>
        <taxon>Bdelloidea</taxon>
        <taxon>Philodinida</taxon>
        <taxon>Philodinidae</taxon>
        <taxon>Didymodactylos</taxon>
    </lineage>
</organism>
<evidence type="ECO:0000313" key="2">
    <source>
        <dbReference type="EMBL" id="CAF4487712.1"/>
    </source>
</evidence>
<dbReference type="Proteomes" id="UP000682733">
    <property type="component" value="Unassembled WGS sequence"/>
</dbReference>
<comment type="caution">
    <text evidence="1">The sequence shown here is derived from an EMBL/GenBank/DDBJ whole genome shotgun (WGS) entry which is preliminary data.</text>
</comment>
<dbReference type="Proteomes" id="UP000677228">
    <property type="component" value="Unassembled WGS sequence"/>
</dbReference>
<evidence type="ECO:0000313" key="3">
    <source>
        <dbReference type="Proteomes" id="UP000677228"/>
    </source>
</evidence>
<feature type="non-terminal residue" evidence="1">
    <location>
        <position position="10"/>
    </location>
</feature>
<proteinExistence type="predicted"/>
<reference evidence="1" key="1">
    <citation type="submission" date="2021-02" db="EMBL/GenBank/DDBJ databases">
        <authorList>
            <person name="Nowell W R."/>
        </authorList>
    </citation>
    <scope>NUCLEOTIDE SEQUENCE</scope>
</reference>
<evidence type="ECO:0000313" key="1">
    <source>
        <dbReference type="EMBL" id="CAF1646030.1"/>
    </source>
</evidence>
<name>A0A8S2G802_9BILA</name>